<reference evidence="2 3" key="1">
    <citation type="journal article" date="2012" name="Genome Biol.">
        <title>Genome and low-iron response of an oceanic diatom adapted to chronic iron limitation.</title>
        <authorList>
            <person name="Lommer M."/>
            <person name="Specht M."/>
            <person name="Roy A.S."/>
            <person name="Kraemer L."/>
            <person name="Andreson R."/>
            <person name="Gutowska M.A."/>
            <person name="Wolf J."/>
            <person name="Bergner S.V."/>
            <person name="Schilhabel M.B."/>
            <person name="Klostermeier U.C."/>
            <person name="Beiko R.G."/>
            <person name="Rosenstiel P."/>
            <person name="Hippler M."/>
            <person name="Laroche J."/>
        </authorList>
    </citation>
    <scope>NUCLEOTIDE SEQUENCE [LARGE SCALE GENOMIC DNA]</scope>
    <source>
        <strain evidence="2 3">CCMP1005</strain>
    </source>
</reference>
<feature type="non-terminal residue" evidence="2">
    <location>
        <position position="1"/>
    </location>
</feature>
<accession>K0T3I5</accession>
<evidence type="ECO:0000256" key="1">
    <source>
        <dbReference type="SAM" id="MobiDB-lite"/>
    </source>
</evidence>
<dbReference type="Gene3D" id="1.10.2020.20">
    <property type="match status" value="1"/>
</dbReference>
<gene>
    <name evidence="2" type="ORF">THAOC_06224</name>
</gene>
<comment type="caution">
    <text evidence="2">The sequence shown here is derived from an EMBL/GenBank/DDBJ whole genome shotgun (WGS) entry which is preliminary data.</text>
</comment>
<dbReference type="OrthoDB" id="340431at2759"/>
<protein>
    <submittedName>
        <fullName evidence="2">Uncharacterized protein</fullName>
    </submittedName>
</protein>
<evidence type="ECO:0000313" key="2">
    <source>
        <dbReference type="EMBL" id="EJK72255.1"/>
    </source>
</evidence>
<keyword evidence="3" id="KW-1185">Reference proteome</keyword>
<dbReference type="InterPro" id="IPR038108">
    <property type="entry name" value="RPN13_DEUBAD_sf"/>
</dbReference>
<evidence type="ECO:0000313" key="3">
    <source>
        <dbReference type="Proteomes" id="UP000266841"/>
    </source>
</evidence>
<dbReference type="Proteomes" id="UP000266841">
    <property type="component" value="Unassembled WGS sequence"/>
</dbReference>
<proteinExistence type="predicted"/>
<name>K0T3I5_THAOC</name>
<sequence>RDLESLRENVRSPQVAQCLQRLTAALCEDAGGFNSIIANFQLDPSDGAAALAGGNPVEAFLLCLLRDVERKEGVKKKEGGDEEEKDGGGDGGEEEKDGEGDAPAAMDES</sequence>
<dbReference type="eggNOG" id="KOG3037">
    <property type="taxonomic scope" value="Eukaryota"/>
</dbReference>
<dbReference type="AlphaFoldDB" id="K0T3I5"/>
<organism evidence="2 3">
    <name type="scientific">Thalassiosira oceanica</name>
    <name type="common">Marine diatom</name>
    <dbReference type="NCBI Taxonomy" id="159749"/>
    <lineage>
        <taxon>Eukaryota</taxon>
        <taxon>Sar</taxon>
        <taxon>Stramenopiles</taxon>
        <taxon>Ochrophyta</taxon>
        <taxon>Bacillariophyta</taxon>
        <taxon>Coscinodiscophyceae</taxon>
        <taxon>Thalassiosirophycidae</taxon>
        <taxon>Thalassiosirales</taxon>
        <taxon>Thalassiosiraceae</taxon>
        <taxon>Thalassiosira</taxon>
    </lineage>
</organism>
<feature type="region of interest" description="Disordered" evidence="1">
    <location>
        <begin position="72"/>
        <end position="109"/>
    </location>
</feature>
<dbReference type="EMBL" id="AGNL01006120">
    <property type="protein sequence ID" value="EJK72255.1"/>
    <property type="molecule type" value="Genomic_DNA"/>
</dbReference>
<feature type="compositionally biased region" description="Acidic residues" evidence="1">
    <location>
        <begin position="80"/>
        <end position="100"/>
    </location>
</feature>